<evidence type="ECO:0000313" key="2">
    <source>
        <dbReference type="Proteomes" id="UP001139289"/>
    </source>
</evidence>
<name>A0A9X1LNE3_9MICO</name>
<comment type="caution">
    <text evidence="1">The sequence shown here is derived from an EMBL/GenBank/DDBJ whole genome shotgun (WGS) entry which is preliminary data.</text>
</comment>
<accession>A0A9X1LNE3</accession>
<evidence type="ECO:0000313" key="1">
    <source>
        <dbReference type="EMBL" id="MCC2028821.1"/>
    </source>
</evidence>
<keyword evidence="2" id="KW-1185">Reference proteome</keyword>
<proteinExistence type="predicted"/>
<dbReference type="Proteomes" id="UP001139289">
    <property type="component" value="Unassembled WGS sequence"/>
</dbReference>
<dbReference type="RefSeq" id="WP_227530020.1">
    <property type="nucleotide sequence ID" value="NZ_JAGTTM010000001.1"/>
</dbReference>
<dbReference type="EMBL" id="JAGTTM010000001">
    <property type="protein sequence ID" value="MCC2028821.1"/>
    <property type="molecule type" value="Genomic_DNA"/>
</dbReference>
<dbReference type="PRINTS" id="PR00507">
    <property type="entry name" value="N12N6MTFRASE"/>
</dbReference>
<sequence length="385" mass="42363">MTSEAFRAYAETFAPTDGDGPGGYVSPYDALRRLADVDTLRQKGTFFTASQLASELWEPELADLPEGAVILDPASGAGDLVMPVVEWAAHTDTAISIRLNDVEDVFLPIARSRLLHAAESVTVKTTCSDFLADTSFAEGVTHLALNPPYFSLESERAWGSGRVSAAAVFVEHALRHMKRGSTLLAVLPDVLRSGSRYGKWRDFVESTGTVGRVVPWGQFDSHTDIHVFLLTVHVGGTGPHVPWVRDDGARERLQDHCEVRVGPVVPHRDAGEGPTVPYLTAKNLATGKPERRRFAGRLERGPLVLVNRTSRPGDRPRLRARILSDTTPSAVENHLLVVKPLDGTLQGCETIVELLGRESTWEFLDERIRCRHLTVSALKEIPWRT</sequence>
<organism evidence="1 2">
    <name type="scientific">Microbacterium tenebrionis</name>
    <dbReference type="NCBI Taxonomy" id="2830665"/>
    <lineage>
        <taxon>Bacteria</taxon>
        <taxon>Bacillati</taxon>
        <taxon>Actinomycetota</taxon>
        <taxon>Actinomycetes</taxon>
        <taxon>Micrococcales</taxon>
        <taxon>Microbacteriaceae</taxon>
        <taxon>Microbacterium</taxon>
    </lineage>
</organism>
<dbReference type="AlphaFoldDB" id="A0A9X1LNE3"/>
<gene>
    <name evidence="1" type="ORF">KEC56_04700</name>
</gene>
<dbReference type="Gene3D" id="3.40.50.150">
    <property type="entry name" value="Vaccinia Virus protein VP39"/>
    <property type="match status" value="1"/>
</dbReference>
<dbReference type="SUPFAM" id="SSF53335">
    <property type="entry name" value="S-adenosyl-L-methionine-dependent methyltransferases"/>
    <property type="match status" value="1"/>
</dbReference>
<protein>
    <submittedName>
        <fullName evidence="1">Uncharacterized protein</fullName>
    </submittedName>
</protein>
<reference evidence="1" key="1">
    <citation type="submission" date="2021-04" db="EMBL/GenBank/DDBJ databases">
        <title>Microbacterium tenobrionis sp. nov. and Microbacterium allomyrinae sp. nov., isolated from larvae of Tenobrio molitor and Allomyrina dichotoma, respectively.</title>
        <authorList>
            <person name="Lee S.D."/>
        </authorList>
    </citation>
    <scope>NUCLEOTIDE SEQUENCE</scope>
    <source>
        <strain evidence="1">YMB-B2</strain>
    </source>
</reference>
<dbReference type="InterPro" id="IPR029063">
    <property type="entry name" value="SAM-dependent_MTases_sf"/>
</dbReference>